<evidence type="ECO:0000256" key="1">
    <source>
        <dbReference type="SAM" id="MobiDB-lite"/>
    </source>
</evidence>
<reference evidence="3 4" key="1">
    <citation type="submission" date="2022-01" db="EMBL/GenBank/DDBJ databases">
        <title>A chromosomal length assembly of Cordylochernes scorpioides.</title>
        <authorList>
            <person name="Zeh D."/>
            <person name="Zeh J."/>
        </authorList>
    </citation>
    <scope>NUCLEOTIDE SEQUENCE [LARGE SCALE GENOMIC DNA]</scope>
    <source>
        <strain evidence="3">IN4F17</strain>
        <tissue evidence="3">Whole Body</tissue>
    </source>
</reference>
<evidence type="ECO:0000313" key="2">
    <source>
        <dbReference type="EMBL" id="UYV68309.1"/>
    </source>
</evidence>
<gene>
    <name evidence="2" type="ORF">LAZ67_5003817</name>
    <name evidence="3" type="ORF">LAZ67_5003819</name>
</gene>
<keyword evidence="4" id="KW-1185">Reference proteome</keyword>
<name>A0ABY6KMC6_9ARAC</name>
<evidence type="ECO:0000313" key="4">
    <source>
        <dbReference type="Proteomes" id="UP001235939"/>
    </source>
</evidence>
<evidence type="ECO:0000313" key="3">
    <source>
        <dbReference type="EMBL" id="UYV68310.1"/>
    </source>
</evidence>
<feature type="region of interest" description="Disordered" evidence="1">
    <location>
        <begin position="1"/>
        <end position="30"/>
    </location>
</feature>
<dbReference type="InterPro" id="IPR052709">
    <property type="entry name" value="Transposase-MT_Hybrid"/>
</dbReference>
<dbReference type="EMBL" id="CP092867">
    <property type="protein sequence ID" value="UYV68309.1"/>
    <property type="molecule type" value="Genomic_DNA"/>
</dbReference>
<accession>A0ABY6KMC6</accession>
<dbReference type="PANTHER" id="PTHR46060">
    <property type="entry name" value="MARINER MOS1 TRANSPOSASE-LIKE PROTEIN"/>
    <property type="match status" value="1"/>
</dbReference>
<evidence type="ECO:0008006" key="5">
    <source>
        <dbReference type="Google" id="ProtNLM"/>
    </source>
</evidence>
<dbReference type="Proteomes" id="UP001235939">
    <property type="component" value="Chromosome 05"/>
</dbReference>
<dbReference type="Pfam" id="PF01359">
    <property type="entry name" value="Transposase_1"/>
    <property type="match status" value="1"/>
</dbReference>
<proteinExistence type="predicted"/>
<dbReference type="PANTHER" id="PTHR46060:SF2">
    <property type="entry name" value="HISTONE-LYSINE N-METHYLTRANSFERASE SETMAR"/>
    <property type="match status" value="1"/>
</dbReference>
<dbReference type="EMBL" id="CP092867">
    <property type="protein sequence ID" value="UYV68310.1"/>
    <property type="molecule type" value="Genomic_DNA"/>
</dbReference>
<sequence>MVETRSGKMQEAFEERIKTEESAKPQPGATIKPQPVIKVSRFKQNIRQEISNVVFSRFHVSLLQRKNRKGVLHRIVTGDENWIHYDYPKRRATYGYPGRAILSTAKPNIHVEKIMLCMLIMQGVVYYELLQPNERITGEV</sequence>
<protein>
    <recommendedName>
        <fullName evidence="5">MaoC-like domain-containing protein</fullName>
    </recommendedName>
</protein>
<dbReference type="InterPro" id="IPR036397">
    <property type="entry name" value="RNaseH_sf"/>
</dbReference>
<organism evidence="3 4">
    <name type="scientific">Cordylochernes scorpioides</name>
    <dbReference type="NCBI Taxonomy" id="51811"/>
    <lineage>
        <taxon>Eukaryota</taxon>
        <taxon>Metazoa</taxon>
        <taxon>Ecdysozoa</taxon>
        <taxon>Arthropoda</taxon>
        <taxon>Chelicerata</taxon>
        <taxon>Arachnida</taxon>
        <taxon>Pseudoscorpiones</taxon>
        <taxon>Cheliferoidea</taxon>
        <taxon>Chernetidae</taxon>
        <taxon>Cordylochernes</taxon>
    </lineage>
</organism>
<dbReference type="InterPro" id="IPR001888">
    <property type="entry name" value="Transposase_1"/>
</dbReference>
<dbReference type="Gene3D" id="3.30.420.10">
    <property type="entry name" value="Ribonuclease H-like superfamily/Ribonuclease H"/>
    <property type="match status" value="1"/>
</dbReference>
<feature type="compositionally biased region" description="Basic and acidic residues" evidence="1">
    <location>
        <begin position="1"/>
        <end position="23"/>
    </location>
</feature>